<dbReference type="RefSeq" id="XP_007901605.1">
    <property type="nucleotide sequence ID" value="XM_007903414.2"/>
</dbReference>
<dbReference type="CDD" id="cd03005">
    <property type="entry name" value="PDI_a_ERp46"/>
    <property type="match status" value="2"/>
</dbReference>
<reference evidence="6 8" key="3">
    <citation type="journal article" date="2014" name="Nature">
        <title>Elephant shark genome provides unique insights into gnathostome evolution.</title>
        <authorList>
            <consortium name="International Elephant Shark Genome Sequencing Consortium"/>
            <person name="Venkatesh B."/>
            <person name="Lee A.P."/>
            <person name="Ravi V."/>
            <person name="Maurya A.K."/>
            <person name="Lian M.M."/>
            <person name="Swann J.B."/>
            <person name="Ohta Y."/>
            <person name="Flajnik M.F."/>
            <person name="Sutoh Y."/>
            <person name="Kasahara M."/>
            <person name="Hoon S."/>
            <person name="Gangu V."/>
            <person name="Roy S.W."/>
            <person name="Irimia M."/>
            <person name="Korzh V."/>
            <person name="Kondrychyn I."/>
            <person name="Lim Z.W."/>
            <person name="Tay B.H."/>
            <person name="Tohari S."/>
            <person name="Kong K.W."/>
            <person name="Ho S."/>
            <person name="Lorente-Galdos B."/>
            <person name="Quilez J."/>
            <person name="Marques-Bonet T."/>
            <person name="Raney B.J."/>
            <person name="Ingham P.W."/>
            <person name="Tay A."/>
            <person name="Hillier L.W."/>
            <person name="Minx P."/>
            <person name="Boehm T."/>
            <person name="Wilson R.K."/>
            <person name="Brenner S."/>
            <person name="Warren W.C."/>
        </authorList>
    </citation>
    <scope>NUCLEOTIDE SEQUENCE</scope>
    <source>
        <tissue evidence="6">Gills</tissue>
    </source>
</reference>
<dbReference type="GO" id="GO:0003756">
    <property type="term" value="F:protein disulfide isomerase activity"/>
    <property type="evidence" value="ECO:0007669"/>
    <property type="project" value="TreeGrafter"/>
</dbReference>
<dbReference type="PANTHER" id="PTHR45672:SF3">
    <property type="entry name" value="THIOREDOXIN DOMAIN-CONTAINING PROTEIN 5"/>
    <property type="match status" value="1"/>
</dbReference>
<comment type="similarity">
    <text evidence="1">Belongs to the protein disulfide isomerase family.</text>
</comment>
<dbReference type="PANTHER" id="PTHR45672">
    <property type="entry name" value="PROTEIN DISULFIDE-ISOMERASE C17H9.14C-RELATED"/>
    <property type="match status" value="1"/>
</dbReference>
<dbReference type="EMBL" id="JW865334">
    <property type="protein sequence ID" value="AFO97851.1"/>
    <property type="molecule type" value="mRNA"/>
</dbReference>
<dbReference type="GO" id="GO:0005783">
    <property type="term" value="C:endoplasmic reticulum"/>
    <property type="evidence" value="ECO:0007669"/>
    <property type="project" value="TreeGrafter"/>
</dbReference>
<dbReference type="GeneTree" id="ENSGT00940000156920"/>
<evidence type="ECO:0000259" key="5">
    <source>
        <dbReference type="PROSITE" id="PS51352"/>
    </source>
</evidence>
<gene>
    <name evidence="7" type="primary">txndc5</name>
</gene>
<dbReference type="InterPro" id="IPR051063">
    <property type="entry name" value="PDI"/>
</dbReference>
<evidence type="ECO:0000256" key="3">
    <source>
        <dbReference type="SAM" id="MobiDB-lite"/>
    </source>
</evidence>
<dbReference type="AlphaFoldDB" id="V9KIH5"/>
<dbReference type="PRINTS" id="PR00421">
    <property type="entry name" value="THIOREDOXIN"/>
</dbReference>
<feature type="signal peptide" evidence="4">
    <location>
        <begin position="1"/>
        <end position="20"/>
    </location>
</feature>
<dbReference type="PROSITE" id="PS51352">
    <property type="entry name" value="THIOREDOXIN_2"/>
    <property type="match status" value="3"/>
</dbReference>
<evidence type="ECO:0000313" key="6">
    <source>
        <dbReference type="EMBL" id="AFO97851.1"/>
    </source>
</evidence>
<dbReference type="SUPFAM" id="SSF52833">
    <property type="entry name" value="Thioredoxin-like"/>
    <property type="match status" value="3"/>
</dbReference>
<evidence type="ECO:0000313" key="8">
    <source>
        <dbReference type="Proteomes" id="UP000314986"/>
    </source>
</evidence>
<feature type="chain" id="PRO_5044739527" evidence="4">
    <location>
        <begin position="21"/>
        <end position="401"/>
    </location>
</feature>
<reference evidence="8" key="2">
    <citation type="journal article" date="2007" name="PLoS Biol.">
        <title>Survey sequencing and comparative analysis of the elephant shark (Callorhinchus milii) genome.</title>
        <authorList>
            <person name="Venkatesh B."/>
            <person name="Kirkness E.F."/>
            <person name="Loh Y.H."/>
            <person name="Halpern A.L."/>
            <person name="Lee A.P."/>
            <person name="Johnson J."/>
            <person name="Dandona N."/>
            <person name="Viswanathan L.D."/>
            <person name="Tay A."/>
            <person name="Venter J.C."/>
            <person name="Strausberg R.L."/>
            <person name="Brenner S."/>
        </authorList>
    </citation>
    <scope>NUCLEOTIDE SEQUENCE [LARGE SCALE GENOMIC DNA]</scope>
</reference>
<dbReference type="Pfam" id="PF00085">
    <property type="entry name" value="Thioredoxin"/>
    <property type="match status" value="3"/>
</dbReference>
<dbReference type="Ensembl" id="ENSCMIT00000034636.1">
    <property type="protein sequence ID" value="ENSCMIP00000034120.1"/>
    <property type="gene ID" value="ENSCMIG00000014493.1"/>
</dbReference>
<dbReference type="KEGG" id="cmk:103185077"/>
<evidence type="ECO:0000256" key="2">
    <source>
        <dbReference type="ARBA" id="ARBA00022729"/>
    </source>
</evidence>
<feature type="compositionally biased region" description="Acidic residues" evidence="3">
    <location>
        <begin position="265"/>
        <end position="282"/>
    </location>
</feature>
<accession>V9KIH5</accession>
<dbReference type="GO" id="GO:0006457">
    <property type="term" value="P:protein folding"/>
    <property type="evidence" value="ECO:0007669"/>
    <property type="project" value="TreeGrafter"/>
</dbReference>
<dbReference type="Gene3D" id="3.40.30.10">
    <property type="entry name" value="Glutaredoxin"/>
    <property type="match status" value="3"/>
</dbReference>
<evidence type="ECO:0000256" key="4">
    <source>
        <dbReference type="SAM" id="SignalP"/>
    </source>
</evidence>
<dbReference type="OMA" id="TKHQTLC"/>
<dbReference type="Proteomes" id="UP000314986">
    <property type="component" value="Unassembled WGS sequence"/>
</dbReference>
<feature type="domain" description="Thioredoxin" evidence="5">
    <location>
        <begin position="9"/>
        <end position="134"/>
    </location>
</feature>
<dbReference type="PROSITE" id="PS00194">
    <property type="entry name" value="THIOREDOXIN_1"/>
    <property type="match status" value="3"/>
</dbReference>
<proteinExistence type="evidence at transcript level"/>
<dbReference type="InterPro" id="IPR013766">
    <property type="entry name" value="Thioredoxin_domain"/>
</dbReference>
<name>V9KIH5_CALMI</name>
<dbReference type="FunFam" id="3.40.30.10:FF:000147">
    <property type="entry name" value="Thioredoxin domain-containing protein 5"/>
    <property type="match status" value="1"/>
</dbReference>
<dbReference type="CTD" id="81567"/>
<reference evidence="8" key="1">
    <citation type="journal article" date="2006" name="Science">
        <title>Ancient noncoding elements conserved in the human genome.</title>
        <authorList>
            <person name="Venkatesh B."/>
            <person name="Kirkness E.F."/>
            <person name="Loh Y.H."/>
            <person name="Halpern A.L."/>
            <person name="Lee A.P."/>
            <person name="Johnson J."/>
            <person name="Dandona N."/>
            <person name="Viswanathan L.D."/>
            <person name="Tay A."/>
            <person name="Venter J.C."/>
            <person name="Strausberg R.L."/>
            <person name="Brenner S."/>
        </authorList>
    </citation>
    <scope>NUCLEOTIDE SEQUENCE [LARGE SCALE GENOMIC DNA]</scope>
</reference>
<feature type="region of interest" description="Disordered" evidence="3">
    <location>
        <begin position="261"/>
        <end position="283"/>
    </location>
</feature>
<dbReference type="FunFam" id="3.40.30.10:FF:000146">
    <property type="entry name" value="Thioredoxin domain containing 5"/>
    <property type="match status" value="1"/>
</dbReference>
<evidence type="ECO:0000256" key="1">
    <source>
        <dbReference type="ARBA" id="ARBA00006347"/>
    </source>
</evidence>
<sequence>MAVLRLWVLLLWAELPPSLQDPREEHSQHLYTTELFTHAVSTAPHFIMFFAPWCGHCQRLQATWNKLGDKYNNMEKTPVHVAKVDCTEDTQICSENGVRGYPTLKLFKPEQDAVKYQGPRDFESLETWMIQTVNAKPAELEAELETPQIPEAKQGLYELSAENFKSHTAQGFHFIKFFAPWCGHCKALVSTWEQLASMYEHSGNLKIGKVDCTINQQLCSDNQVRGYPTLMWFKDGEKIDRYGGKRDLDSLKQFVDSRLNAAQPSEEEVATDEAEQVEEEPEKVEAKEDLSGVLVLTEDSFDEAIATGVTFVKFYAPWCGHCRNIAPTWEDLANKDFPGLSEVKIAKVDCTMERTLCNRFSVRGYPTLLLFRGGEKVKEHNGGRDLEALHSFILQQARDEL</sequence>
<dbReference type="GeneID" id="103185077"/>
<dbReference type="STRING" id="7868.ENSCMIP00000034120"/>
<evidence type="ECO:0000313" key="7">
    <source>
        <dbReference type="Ensembl" id="ENSCMIP00000034120.1"/>
    </source>
</evidence>
<dbReference type="OrthoDB" id="71336at2759"/>
<keyword evidence="8" id="KW-1185">Reference proteome</keyword>
<protein>
    <submittedName>
        <fullName evidence="7">Thioredoxin domain containing 5</fullName>
    </submittedName>
    <submittedName>
        <fullName evidence="6">Thioredoxin domain-containing protein 5</fullName>
    </submittedName>
</protein>
<organism evidence="6">
    <name type="scientific">Callorhinchus milii</name>
    <name type="common">Ghost shark</name>
    <dbReference type="NCBI Taxonomy" id="7868"/>
    <lineage>
        <taxon>Eukaryota</taxon>
        <taxon>Metazoa</taxon>
        <taxon>Chordata</taxon>
        <taxon>Craniata</taxon>
        <taxon>Vertebrata</taxon>
        <taxon>Chondrichthyes</taxon>
        <taxon>Holocephali</taxon>
        <taxon>Chimaeriformes</taxon>
        <taxon>Callorhinchidae</taxon>
        <taxon>Callorhinchus</taxon>
    </lineage>
</organism>
<feature type="domain" description="Thioredoxin" evidence="5">
    <location>
        <begin position="257"/>
        <end position="398"/>
    </location>
</feature>
<keyword evidence="2 4" id="KW-0732">Signal</keyword>
<feature type="domain" description="Thioredoxin" evidence="5">
    <location>
        <begin position="135"/>
        <end position="256"/>
    </location>
</feature>
<reference evidence="7" key="4">
    <citation type="submission" date="2025-05" db="UniProtKB">
        <authorList>
            <consortium name="Ensembl"/>
        </authorList>
    </citation>
    <scope>IDENTIFICATION</scope>
</reference>
<dbReference type="InterPro" id="IPR017937">
    <property type="entry name" value="Thioredoxin_CS"/>
</dbReference>
<dbReference type="InterPro" id="IPR036249">
    <property type="entry name" value="Thioredoxin-like_sf"/>
</dbReference>